<name>W8PF67_9CAUD</name>
<organism evidence="1 2">
    <name type="scientific">Microbacterium phage vB_MoxS-ISF9</name>
    <dbReference type="NCBI Taxonomy" id="1458670"/>
    <lineage>
        <taxon>Viruses</taxon>
        <taxon>Duplodnaviria</taxon>
        <taxon>Heunggongvirae</taxon>
        <taxon>Uroviricota</taxon>
        <taxon>Caudoviricetes</taxon>
        <taxon>Farahnazvirus</taxon>
        <taxon>Farahnazvirus ISF9</taxon>
    </lineage>
</organism>
<accession>W8PF67</accession>
<protein>
    <submittedName>
        <fullName evidence="1">Putative metallophosphatase</fullName>
    </submittedName>
</protein>
<evidence type="ECO:0000313" key="2">
    <source>
        <dbReference type="Proteomes" id="UP000019700"/>
    </source>
</evidence>
<proteinExistence type="predicted"/>
<dbReference type="EMBL" id="KJ173786">
    <property type="protein sequence ID" value="AHL18501.1"/>
    <property type="molecule type" value="Genomic_DNA"/>
</dbReference>
<dbReference type="GeneID" id="18938342"/>
<gene>
    <name evidence="1" type="ORF">ISF9_031</name>
</gene>
<dbReference type="KEGG" id="vg:18938342"/>
<dbReference type="Proteomes" id="UP000019700">
    <property type="component" value="Genome"/>
</dbReference>
<dbReference type="InterPro" id="IPR029052">
    <property type="entry name" value="Metallo-depent_PP-like"/>
</dbReference>
<dbReference type="SUPFAM" id="SSF56300">
    <property type="entry name" value="Metallo-dependent phosphatases"/>
    <property type="match status" value="1"/>
</dbReference>
<sequence>MTSGTTCASCAYEAEQGVAVDDSQSNVAWAEQIGCDESSIRRHKAHREAQVPLTPEGVVTASGGDTATGEKQYTITADRAFGYEDFRKFIEQSGQNPDEVHFNWGVTTNPHGGFWNKLLNVREKGADGGPAWPVIQQAQPVAIENLYPATHWTPRDGLKMSLKGADTQIGFRILADGTLEAFHDDRAMDVFIEVARQEQPEEIVILGDFLDLPSQSRWAQEAGFARTTQPALDAAHLFLAKLRKAAPLAKIVIIEGNHDKRMQNFIETNALAAFGLKRANMPDDWPTLSLPFLLRLDELDIEYKDAYPAAVYWDDDRTRNIHGTRANSKGSTTAQYANDLPHINTWAGHTHRAEITYKTVMGPRGEAIESYSANPGSLCKTDGTVPSVHGAIHADGSSAKIVEDWQAGFGINLFNPETGESWPQVYRIRDGKALYNGRMIG</sequence>
<keyword evidence="2" id="KW-1185">Reference proteome</keyword>
<dbReference type="Gene3D" id="3.60.21.10">
    <property type="match status" value="1"/>
</dbReference>
<evidence type="ECO:0000313" key="1">
    <source>
        <dbReference type="EMBL" id="AHL18501.1"/>
    </source>
</evidence>
<reference evidence="1 2" key="1">
    <citation type="journal article" date="2014" name="Arch. Virol.">
        <title>Complete genome sequence of a novel phage, vB_MoxS-ISF9, infecting methylotrophic Microbacterium: first report of a virulent Microbacterium phage.</title>
        <authorList>
            <person name="Zamani I."/>
            <person name="Bouzari M."/>
            <person name="Emtiazi G."/>
            <person name="Ghasemi S.M."/>
            <person name="Chang H.I."/>
        </authorList>
    </citation>
    <scope>NUCLEOTIDE SEQUENCE [LARGE SCALE GENOMIC DNA]</scope>
</reference>
<dbReference type="OrthoDB" id="5553at10239"/>
<dbReference type="RefSeq" id="YP_009021476.1">
    <property type="nucleotide sequence ID" value="NC_023859.1"/>
</dbReference>